<sequence length="758" mass="82562">MLAKAKTVLTKNAHVSTSSNGPGHGFSFHDSALTSNDEAQAGSITMEDEVKLETHHFQEPLRGSGGSRRGPKPFDILPEFSSSLLDKPFMSISDISLQTKPSKLPPPSRPPPVAAPRKGERDKSLENFAVKMAVADENIFLDVEVDETCQQKGDQSFGVIPADDMETLERDISGRSSMQYDEERSDSVGVGSSEEEILHPCGEAAAVSIPVPEDLITSTKDEHETAKVGAVDMVENSLSGEVSTKSVTWQELAEYFRANEKKKHGPAVTAEDSAASGCRNTCSYRKENEIRKKESKVTMDGPSYGKAKFSCGSKEHSNKDDSGEMISGNSQLYGDNEKAKILPCATVERLSAAVDNADFPTEFETEEEFLDVPVWELNRLKPETNFSDGESQRRRLPKDADHVKPGKGVGKIEKSHNVVTVNEESKKEQQLQGVEIKENNGFILRDSRQGQSIINKANERCGAAQRPLGTDAMARFDYVGEVTSNDSSNWDLHGEEANCSSVGTAPGEVSVNLHDSRCKLEANPGDGITGGSGDSKREPNSITGSHSFPKHGIQDPNVVKHKMHSTAADRNIEQENIFKSEDGKSKGMTPQPASRKVGIKGATKESLVDSDATICSMKTSTSQGNERKDRSCVIRNTSVKGHDTVTGESVMEDDDRRKIEEEKEREREREKDRMAVDKAALEVKPRGAQAAGGRVGLQISSIEARLRAERAAVERATTEARQRAAERLMSQNSESAGCSSTPSVSKLHSFPCTVIDIH</sequence>
<keyword evidence="3" id="KW-1185">Reference proteome</keyword>
<feature type="compositionally biased region" description="Pro residues" evidence="1">
    <location>
        <begin position="103"/>
        <end position="114"/>
    </location>
</feature>
<dbReference type="Proteomes" id="UP000015453">
    <property type="component" value="Unassembled WGS sequence"/>
</dbReference>
<proteinExistence type="predicted"/>
<evidence type="ECO:0000256" key="1">
    <source>
        <dbReference type="SAM" id="MobiDB-lite"/>
    </source>
</evidence>
<protein>
    <submittedName>
        <fullName evidence="2">Uncharacterized protein</fullName>
    </submittedName>
</protein>
<feature type="compositionally biased region" description="Polar residues" evidence="1">
    <location>
        <begin position="729"/>
        <end position="746"/>
    </location>
</feature>
<evidence type="ECO:0000313" key="3">
    <source>
        <dbReference type="Proteomes" id="UP000015453"/>
    </source>
</evidence>
<dbReference type="PANTHER" id="PTHR23172:SF87">
    <property type="entry name" value="CHAPERONE DNAJ-DOMAIN SUPERFAMILY PROTEIN"/>
    <property type="match status" value="1"/>
</dbReference>
<feature type="region of interest" description="Disordered" evidence="1">
    <location>
        <begin position="56"/>
        <end position="75"/>
    </location>
</feature>
<reference evidence="2 3" key="1">
    <citation type="journal article" date="2013" name="BMC Genomics">
        <title>The miniature genome of a carnivorous plant Genlisea aurea contains a low number of genes and short non-coding sequences.</title>
        <authorList>
            <person name="Leushkin E.V."/>
            <person name="Sutormin R.A."/>
            <person name="Nabieva E.R."/>
            <person name="Penin A.A."/>
            <person name="Kondrashov A.S."/>
            <person name="Logacheva M.D."/>
        </authorList>
    </citation>
    <scope>NUCLEOTIDE SEQUENCE [LARGE SCALE GENOMIC DNA]</scope>
</reference>
<accession>S8CPA6</accession>
<feature type="region of interest" description="Disordered" evidence="1">
    <location>
        <begin position="293"/>
        <end position="331"/>
    </location>
</feature>
<feature type="region of interest" description="Disordered" evidence="1">
    <location>
        <begin position="640"/>
        <end position="674"/>
    </location>
</feature>
<feature type="region of interest" description="Disordered" evidence="1">
    <location>
        <begin position="97"/>
        <end position="121"/>
    </location>
</feature>
<organism evidence="2 3">
    <name type="scientific">Genlisea aurea</name>
    <dbReference type="NCBI Taxonomy" id="192259"/>
    <lineage>
        <taxon>Eukaryota</taxon>
        <taxon>Viridiplantae</taxon>
        <taxon>Streptophyta</taxon>
        <taxon>Embryophyta</taxon>
        <taxon>Tracheophyta</taxon>
        <taxon>Spermatophyta</taxon>
        <taxon>Magnoliopsida</taxon>
        <taxon>eudicotyledons</taxon>
        <taxon>Gunneridae</taxon>
        <taxon>Pentapetalae</taxon>
        <taxon>asterids</taxon>
        <taxon>lamiids</taxon>
        <taxon>Lamiales</taxon>
        <taxon>Lentibulariaceae</taxon>
        <taxon>Genlisea</taxon>
    </lineage>
</organism>
<feature type="region of interest" description="Disordered" evidence="1">
    <location>
        <begin position="581"/>
        <end position="604"/>
    </location>
</feature>
<dbReference type="AlphaFoldDB" id="S8CPA6"/>
<feature type="compositionally biased region" description="Basic and acidic residues" evidence="1">
    <location>
        <begin position="390"/>
        <end position="413"/>
    </location>
</feature>
<dbReference type="GO" id="GO:0005737">
    <property type="term" value="C:cytoplasm"/>
    <property type="evidence" value="ECO:0007669"/>
    <property type="project" value="TreeGrafter"/>
</dbReference>
<feature type="region of interest" description="Disordered" evidence="1">
    <location>
        <begin position="522"/>
        <end position="554"/>
    </location>
</feature>
<evidence type="ECO:0000313" key="2">
    <source>
        <dbReference type="EMBL" id="EPS68570.1"/>
    </source>
</evidence>
<feature type="region of interest" description="Disordered" evidence="1">
    <location>
        <begin position="725"/>
        <end position="746"/>
    </location>
</feature>
<feature type="region of interest" description="Disordered" evidence="1">
    <location>
        <begin position="383"/>
        <end position="413"/>
    </location>
</feature>
<name>S8CPA6_9LAMI</name>
<dbReference type="PANTHER" id="PTHR23172">
    <property type="entry name" value="AUXILIN/CYCLIN G-ASSOCIATED KINASE-RELATED"/>
    <property type="match status" value="1"/>
</dbReference>
<dbReference type="GO" id="GO:0030276">
    <property type="term" value="F:clathrin binding"/>
    <property type="evidence" value="ECO:0007669"/>
    <property type="project" value="TreeGrafter"/>
</dbReference>
<feature type="compositionally biased region" description="Basic and acidic residues" evidence="1">
    <location>
        <begin position="654"/>
        <end position="674"/>
    </location>
</feature>
<dbReference type="GO" id="GO:0031982">
    <property type="term" value="C:vesicle"/>
    <property type="evidence" value="ECO:0007669"/>
    <property type="project" value="TreeGrafter"/>
</dbReference>
<feature type="non-terminal residue" evidence="2">
    <location>
        <position position="758"/>
    </location>
</feature>
<feature type="compositionally biased region" description="Basic and acidic residues" evidence="1">
    <location>
        <begin position="313"/>
        <end position="322"/>
    </location>
</feature>
<dbReference type="GO" id="GO:0072318">
    <property type="term" value="P:clathrin coat disassembly"/>
    <property type="evidence" value="ECO:0007669"/>
    <property type="project" value="TreeGrafter"/>
</dbReference>
<comment type="caution">
    <text evidence="2">The sequence shown here is derived from an EMBL/GenBank/DDBJ whole genome shotgun (WGS) entry which is preliminary data.</text>
</comment>
<dbReference type="EMBL" id="AUSU01002554">
    <property type="protein sequence ID" value="EPS68570.1"/>
    <property type="molecule type" value="Genomic_DNA"/>
</dbReference>
<gene>
    <name evidence="2" type="ORF">M569_06203</name>
</gene>
<dbReference type="GO" id="GO:0072583">
    <property type="term" value="P:clathrin-dependent endocytosis"/>
    <property type="evidence" value="ECO:0007669"/>
    <property type="project" value="TreeGrafter"/>
</dbReference>